<name>A0A7M7K8R4_VARDE</name>
<dbReference type="EnsemblMetazoa" id="XM_022807560">
    <property type="protein sequence ID" value="XP_022663295"/>
    <property type="gene ID" value="LOC111251195"/>
</dbReference>
<protein>
    <submittedName>
        <fullName evidence="2">Uncharacterized protein</fullName>
    </submittedName>
</protein>
<sequence length="118" mass="13655">MLVFATHRWMALAVTFLFIGSCHGILKRLCDITSDQARQMVIRCARQNLADDIRRTFELRFPELGTTEMDPVNRICEEFSRDPNYKLTFANAQRDEDIRSIENTISTCITEESGRFSS</sequence>
<dbReference type="GeneID" id="111251195"/>
<feature type="signal peptide" evidence="1">
    <location>
        <begin position="1"/>
        <end position="24"/>
    </location>
</feature>
<dbReference type="Proteomes" id="UP000594260">
    <property type="component" value="Unplaced"/>
</dbReference>
<accession>A0A7M7K8R4</accession>
<organism evidence="2 3">
    <name type="scientific">Varroa destructor</name>
    <name type="common">Honeybee mite</name>
    <dbReference type="NCBI Taxonomy" id="109461"/>
    <lineage>
        <taxon>Eukaryota</taxon>
        <taxon>Metazoa</taxon>
        <taxon>Ecdysozoa</taxon>
        <taxon>Arthropoda</taxon>
        <taxon>Chelicerata</taxon>
        <taxon>Arachnida</taxon>
        <taxon>Acari</taxon>
        <taxon>Parasitiformes</taxon>
        <taxon>Mesostigmata</taxon>
        <taxon>Gamasina</taxon>
        <taxon>Dermanyssoidea</taxon>
        <taxon>Varroidae</taxon>
        <taxon>Varroa</taxon>
    </lineage>
</organism>
<reference evidence="2" key="1">
    <citation type="submission" date="2021-01" db="UniProtKB">
        <authorList>
            <consortium name="EnsemblMetazoa"/>
        </authorList>
    </citation>
    <scope>IDENTIFICATION</scope>
</reference>
<dbReference type="KEGG" id="vde:111251195"/>
<feature type="chain" id="PRO_5029738740" evidence="1">
    <location>
        <begin position="25"/>
        <end position="118"/>
    </location>
</feature>
<dbReference type="RefSeq" id="XP_022663295.1">
    <property type="nucleotide sequence ID" value="XM_022807560.1"/>
</dbReference>
<keyword evidence="1" id="KW-0732">Signal</keyword>
<evidence type="ECO:0000313" key="3">
    <source>
        <dbReference type="Proteomes" id="UP000594260"/>
    </source>
</evidence>
<dbReference type="AlphaFoldDB" id="A0A7M7K8R4"/>
<evidence type="ECO:0000256" key="1">
    <source>
        <dbReference type="SAM" id="SignalP"/>
    </source>
</evidence>
<evidence type="ECO:0000313" key="2">
    <source>
        <dbReference type="EnsemblMetazoa" id="XP_022663295"/>
    </source>
</evidence>
<proteinExistence type="predicted"/>
<keyword evidence="3" id="KW-1185">Reference proteome</keyword>
<dbReference type="InParanoid" id="A0A7M7K8R4"/>